<dbReference type="InterPro" id="IPR011037">
    <property type="entry name" value="Pyrv_Knase-like_insert_dom_sf"/>
</dbReference>
<feature type="domain" description="MOSC" evidence="1">
    <location>
        <begin position="33"/>
        <end position="167"/>
    </location>
</feature>
<gene>
    <name evidence="2" type="ordered locus">Bcell_0776</name>
</gene>
<dbReference type="GO" id="GO:0003824">
    <property type="term" value="F:catalytic activity"/>
    <property type="evidence" value="ECO:0007669"/>
    <property type="project" value="InterPro"/>
</dbReference>
<dbReference type="Pfam" id="PF03475">
    <property type="entry name" value="YiiM_3-alpha"/>
    <property type="match status" value="1"/>
</dbReference>
<dbReference type="InterPro" id="IPR005163">
    <property type="entry name" value="Tri_helical_YiiM-like"/>
</dbReference>
<protein>
    <submittedName>
        <fullName evidence="2">MOSC domain containing protein</fullName>
    </submittedName>
</protein>
<name>E6U053_EVAC2</name>
<dbReference type="AlphaFoldDB" id="E6U053"/>
<dbReference type="Gene3D" id="2.40.33.20">
    <property type="entry name" value="PK beta-barrel domain-like"/>
    <property type="match status" value="1"/>
</dbReference>
<dbReference type="GO" id="GO:0030151">
    <property type="term" value="F:molybdenum ion binding"/>
    <property type="evidence" value="ECO:0007669"/>
    <property type="project" value="InterPro"/>
</dbReference>
<keyword evidence="3" id="KW-1185">Reference proteome</keyword>
<evidence type="ECO:0000313" key="2">
    <source>
        <dbReference type="EMBL" id="ADU29057.1"/>
    </source>
</evidence>
<organism evidence="2 3">
    <name type="scientific">Evansella cellulosilytica (strain ATCC 21833 / DSM 2522 / FERM P-1141 / JCM 9156 / N-4)</name>
    <name type="common">Bacillus cellulosilyticus</name>
    <dbReference type="NCBI Taxonomy" id="649639"/>
    <lineage>
        <taxon>Bacteria</taxon>
        <taxon>Bacillati</taxon>
        <taxon>Bacillota</taxon>
        <taxon>Bacilli</taxon>
        <taxon>Bacillales</taxon>
        <taxon>Bacillaceae</taxon>
        <taxon>Evansella</taxon>
    </lineage>
</organism>
<dbReference type="EMBL" id="CP002394">
    <property type="protein sequence ID" value="ADU29057.1"/>
    <property type="molecule type" value="Genomic_DNA"/>
</dbReference>
<dbReference type="PROSITE" id="PS51340">
    <property type="entry name" value="MOSC"/>
    <property type="match status" value="1"/>
</dbReference>
<dbReference type="OrthoDB" id="9786134at2"/>
<sequence length="218" mass="24760">MTILNPQLVSVNVGKTEPLEGQGKTVSSAINKKPVQKELYLSKDQLQGDEQADKKNHGGEEKAICVYPQEHYSYWEDQLNCTLPPSAFGENITVKGLLETDTYIGDIFTWGDAIVQVCQPRIPCHKLEKRFGKEGIPQKVIETGFTGYYMRVLKEGKVSLDAPFVFKERTTNFSISFVNDVYHRDKDDIEKTKALVDTKELASGWRENMSRRLHKTSN</sequence>
<dbReference type="Proteomes" id="UP000001401">
    <property type="component" value="Chromosome"/>
</dbReference>
<dbReference type="eggNOG" id="COG2258">
    <property type="taxonomic scope" value="Bacteria"/>
</dbReference>
<dbReference type="GO" id="GO:0030170">
    <property type="term" value="F:pyridoxal phosphate binding"/>
    <property type="evidence" value="ECO:0007669"/>
    <property type="project" value="InterPro"/>
</dbReference>
<dbReference type="SUPFAM" id="SSF50800">
    <property type="entry name" value="PK beta-barrel domain-like"/>
    <property type="match status" value="1"/>
</dbReference>
<reference evidence="2 3" key="1">
    <citation type="submission" date="2010-12" db="EMBL/GenBank/DDBJ databases">
        <title>Complete sequence of Bacillus cellulosilyticus DSM 2522.</title>
        <authorList>
            <consortium name="US DOE Joint Genome Institute"/>
            <person name="Lucas S."/>
            <person name="Copeland A."/>
            <person name="Lapidus A."/>
            <person name="Cheng J.-F."/>
            <person name="Bruce D."/>
            <person name="Goodwin L."/>
            <person name="Pitluck S."/>
            <person name="Chertkov O."/>
            <person name="Detter J.C."/>
            <person name="Han C."/>
            <person name="Tapia R."/>
            <person name="Land M."/>
            <person name="Hauser L."/>
            <person name="Jeffries C."/>
            <person name="Kyrpides N."/>
            <person name="Ivanova N."/>
            <person name="Mikhailova N."/>
            <person name="Brumm P."/>
            <person name="Mead D."/>
            <person name="Woyke T."/>
        </authorList>
    </citation>
    <scope>NUCLEOTIDE SEQUENCE [LARGE SCALE GENOMIC DNA]</scope>
    <source>
        <strain evidence="3">ATCC 21833 / DSM 2522 / FERM P-1141 / JCM 9156 / N-4</strain>
    </source>
</reference>
<proteinExistence type="predicted"/>
<dbReference type="PANTHER" id="PTHR30212:SF2">
    <property type="entry name" value="PROTEIN YIIM"/>
    <property type="match status" value="1"/>
</dbReference>
<dbReference type="KEGG" id="bco:Bcell_0776"/>
<dbReference type="Pfam" id="PF03473">
    <property type="entry name" value="MOSC"/>
    <property type="match status" value="1"/>
</dbReference>
<dbReference type="HOGENOM" id="CLU_082566_1_0_9"/>
<dbReference type="InterPro" id="IPR005302">
    <property type="entry name" value="MoCF_Sase_C"/>
</dbReference>
<dbReference type="STRING" id="649639.Bcell_0776"/>
<evidence type="ECO:0000259" key="1">
    <source>
        <dbReference type="PROSITE" id="PS51340"/>
    </source>
</evidence>
<dbReference type="RefSeq" id="WP_013487398.1">
    <property type="nucleotide sequence ID" value="NC_014829.1"/>
</dbReference>
<accession>E6U053</accession>
<dbReference type="PANTHER" id="PTHR30212">
    <property type="entry name" value="PROTEIN YIIM"/>
    <property type="match status" value="1"/>
</dbReference>
<evidence type="ECO:0000313" key="3">
    <source>
        <dbReference type="Proteomes" id="UP000001401"/>
    </source>
</evidence>
<dbReference type="InterPro" id="IPR052353">
    <property type="entry name" value="Benzoxazolinone_Detox_Enz"/>
</dbReference>